<proteinExistence type="predicted"/>
<evidence type="ECO:0000313" key="1">
    <source>
        <dbReference type="EMBL" id="MEL3956528.1"/>
    </source>
</evidence>
<keyword evidence="2" id="KW-1185">Reference proteome</keyword>
<evidence type="ECO:0000313" key="2">
    <source>
        <dbReference type="Proteomes" id="UP001459714"/>
    </source>
</evidence>
<dbReference type="EMBL" id="JBBYAK010000001">
    <property type="protein sequence ID" value="MEL3956528.1"/>
    <property type="molecule type" value="Genomic_DNA"/>
</dbReference>
<organism evidence="1 2">
    <name type="scientific">Caldifermentibacillus hisashii</name>
    <dbReference type="NCBI Taxonomy" id="996558"/>
    <lineage>
        <taxon>Bacteria</taxon>
        <taxon>Bacillati</taxon>
        <taxon>Bacillota</taxon>
        <taxon>Bacilli</taxon>
        <taxon>Bacillales</taxon>
        <taxon>Bacillaceae</taxon>
        <taxon>Caldifermentibacillus</taxon>
    </lineage>
</organism>
<dbReference type="Proteomes" id="UP001459714">
    <property type="component" value="Unassembled WGS sequence"/>
</dbReference>
<accession>A0ABU9JUK3</accession>
<name>A0ABU9JUK3_9BACI</name>
<comment type="caution">
    <text evidence="1">The sequence shown here is derived from an EMBL/GenBank/DDBJ whole genome shotgun (WGS) entry which is preliminary data.</text>
</comment>
<protein>
    <submittedName>
        <fullName evidence="1">Uncharacterized protein</fullName>
    </submittedName>
</protein>
<sequence>MATSPVLVVVLRQETLFFGDEPHSRHHFTSKKTQFWRRNPFSSPFLGENCSILATSPVLVVVLRREMLNFGDEPCSHHYFGQKILFYIDETSQPSLKYANLK</sequence>
<gene>
    <name evidence="1" type="ORF">NST17_04795</name>
</gene>
<reference evidence="1 2" key="1">
    <citation type="submission" date="2024-03" db="EMBL/GenBank/DDBJ databases">
        <title>Bacilli Hybrid Assemblies.</title>
        <authorList>
            <person name="Kovac J."/>
        </authorList>
    </citation>
    <scope>NUCLEOTIDE SEQUENCE [LARGE SCALE GENOMIC DNA]</scope>
    <source>
        <strain evidence="1 2">FSL M8-0022</strain>
    </source>
</reference>
<dbReference type="RefSeq" id="WP_342019827.1">
    <property type="nucleotide sequence ID" value="NZ_JBBYAK010000001.1"/>
</dbReference>